<dbReference type="InterPro" id="IPR004926">
    <property type="entry name" value="LEA_3a"/>
</dbReference>
<reference evidence="2" key="1">
    <citation type="journal article" date="2014" name="Nat. Genet.">
        <title>A reference genome for common bean and genome-wide analysis of dual domestications.</title>
        <authorList>
            <person name="Schmutz J."/>
            <person name="McClean P.E."/>
            <person name="Mamidi S."/>
            <person name="Wu G.A."/>
            <person name="Cannon S.B."/>
            <person name="Grimwood J."/>
            <person name="Jenkins J."/>
            <person name="Shu S."/>
            <person name="Song Q."/>
            <person name="Chavarro C."/>
            <person name="Torres-Torres M."/>
            <person name="Geffroy V."/>
            <person name="Moghaddam S.M."/>
            <person name="Gao D."/>
            <person name="Abernathy B."/>
            <person name="Barry K."/>
            <person name="Blair M."/>
            <person name="Brick M.A."/>
            <person name="Chovatia M."/>
            <person name="Gepts P."/>
            <person name="Goodstein D.M."/>
            <person name="Gonzales M."/>
            <person name="Hellsten U."/>
            <person name="Hyten D.L."/>
            <person name="Jia G."/>
            <person name="Kelly J.D."/>
            <person name="Kudrna D."/>
            <person name="Lee R."/>
            <person name="Richard M.M."/>
            <person name="Miklas P.N."/>
            <person name="Osorno J.M."/>
            <person name="Rodrigues J."/>
            <person name="Thareau V."/>
            <person name="Urrea C.A."/>
            <person name="Wang M."/>
            <person name="Yu Y."/>
            <person name="Zhang M."/>
            <person name="Wing R.A."/>
            <person name="Cregan P.B."/>
            <person name="Rokhsar D.S."/>
            <person name="Jackson S.A."/>
        </authorList>
    </citation>
    <scope>NUCLEOTIDE SEQUENCE [LARGE SCALE GENOMIC DNA]</scope>
    <source>
        <strain evidence="2">cv. G19833</strain>
    </source>
</reference>
<name>V7AP62_PHAVU</name>
<dbReference type="AlphaFoldDB" id="V7AP62"/>
<dbReference type="OrthoDB" id="780319at2759"/>
<keyword evidence="2" id="KW-1185">Reference proteome</keyword>
<dbReference type="PANTHER" id="PTHR33509:SF21">
    <property type="entry name" value="OS02G0564600 PROTEIN"/>
    <property type="match status" value="1"/>
</dbReference>
<protein>
    <submittedName>
        <fullName evidence="1">Uncharacterized protein</fullName>
    </submittedName>
</protein>
<dbReference type="PANTHER" id="PTHR33509">
    <property type="entry name" value="LATE EMBRYOGENIS ABUNDANT PROTEIN 2-RELATED"/>
    <property type="match status" value="1"/>
</dbReference>
<evidence type="ECO:0000313" key="2">
    <source>
        <dbReference type="Proteomes" id="UP000000226"/>
    </source>
</evidence>
<accession>V7AP62</accession>
<organism evidence="1 2">
    <name type="scientific">Phaseolus vulgaris</name>
    <name type="common">Kidney bean</name>
    <name type="synonym">French bean</name>
    <dbReference type="NCBI Taxonomy" id="3885"/>
    <lineage>
        <taxon>Eukaryota</taxon>
        <taxon>Viridiplantae</taxon>
        <taxon>Streptophyta</taxon>
        <taxon>Embryophyta</taxon>
        <taxon>Tracheophyta</taxon>
        <taxon>Spermatophyta</taxon>
        <taxon>Magnoliopsida</taxon>
        <taxon>eudicotyledons</taxon>
        <taxon>Gunneridae</taxon>
        <taxon>Pentapetalae</taxon>
        <taxon>rosids</taxon>
        <taxon>fabids</taxon>
        <taxon>Fabales</taxon>
        <taxon>Fabaceae</taxon>
        <taxon>Papilionoideae</taxon>
        <taxon>50 kb inversion clade</taxon>
        <taxon>NPAAA clade</taxon>
        <taxon>indigoferoid/millettioid clade</taxon>
        <taxon>Phaseoleae</taxon>
        <taxon>Phaseolus</taxon>
    </lineage>
</organism>
<dbReference type="OMA" id="EERKIFW"/>
<dbReference type="eggNOG" id="ENOG502SAHF">
    <property type="taxonomic scope" value="Eukaryota"/>
</dbReference>
<dbReference type="Proteomes" id="UP000000226">
    <property type="component" value="Chromosome 10"/>
</dbReference>
<dbReference type="Pfam" id="PF03242">
    <property type="entry name" value="LEA_3a"/>
    <property type="match status" value="1"/>
</dbReference>
<dbReference type="EMBL" id="CM002297">
    <property type="protein sequence ID" value="ESW07364.1"/>
    <property type="molecule type" value="Genomic_DNA"/>
</dbReference>
<proteinExistence type="predicted"/>
<dbReference type="SMR" id="V7AP62"/>
<dbReference type="Gramene" id="ESW07364">
    <property type="protein sequence ID" value="ESW07364"/>
    <property type="gene ID" value="PHAVU_010G123800g"/>
</dbReference>
<evidence type="ECO:0000313" key="1">
    <source>
        <dbReference type="EMBL" id="ESW07364.1"/>
    </source>
</evidence>
<sequence>MANIILNPSFLLRQWCRKRCCTVVAESLRMQMEGTAVKAKATSDNGKKEEKFWMRDPKSGNWIPEKHFGEVDAAELREKFLPKTHTKSTNQLN</sequence>
<gene>
    <name evidence="1" type="ORF">PHAVU_010G123800g</name>
</gene>